<keyword evidence="3" id="KW-0813">Transport</keyword>
<evidence type="ECO:0000256" key="2">
    <source>
        <dbReference type="ARBA" id="ARBA00007998"/>
    </source>
</evidence>
<keyword evidence="10" id="KW-1185">Reference proteome</keyword>
<comment type="subcellular location">
    <subcellularLocation>
        <location evidence="1">Membrane</location>
        <topology evidence="1">Multi-pass membrane protein</topology>
    </subcellularLocation>
</comment>
<feature type="transmembrane region" description="Helical" evidence="8">
    <location>
        <begin position="104"/>
        <end position="133"/>
    </location>
</feature>
<gene>
    <name evidence="9" type="ORF">OMP38_34225</name>
</gene>
<evidence type="ECO:0000256" key="8">
    <source>
        <dbReference type="SAM" id="Phobius"/>
    </source>
</evidence>
<comment type="caution">
    <text evidence="9">The sequence shown here is derived from an EMBL/GenBank/DDBJ whole genome shotgun (WGS) entry which is preliminary data.</text>
</comment>
<evidence type="ECO:0000256" key="7">
    <source>
        <dbReference type="ARBA" id="ARBA00023136"/>
    </source>
</evidence>
<keyword evidence="6 8" id="KW-1133">Transmembrane helix</keyword>
<accession>A0A9X4QR65</accession>
<dbReference type="InterPro" id="IPR004761">
    <property type="entry name" value="Spore_GerAB"/>
</dbReference>
<dbReference type="EMBL" id="JAPDHZ010000008">
    <property type="protein sequence ID" value="MDG0795321.1"/>
    <property type="molecule type" value="Genomic_DNA"/>
</dbReference>
<evidence type="ECO:0000313" key="10">
    <source>
        <dbReference type="Proteomes" id="UP001153387"/>
    </source>
</evidence>
<dbReference type="GO" id="GO:0016020">
    <property type="term" value="C:membrane"/>
    <property type="evidence" value="ECO:0007669"/>
    <property type="project" value="UniProtKB-SubCell"/>
</dbReference>
<dbReference type="Pfam" id="PF03845">
    <property type="entry name" value="Spore_permease"/>
    <property type="match status" value="1"/>
</dbReference>
<reference evidence="9 10" key="1">
    <citation type="submission" date="2022-10" db="EMBL/GenBank/DDBJ databases">
        <title>Comparative genomic analysis of Cohnella hashimotonis sp. nov., isolated from the International Space Station.</title>
        <authorList>
            <person name="Simpson A."/>
            <person name="Venkateswaran K."/>
        </authorList>
    </citation>
    <scope>NUCLEOTIDE SEQUENCE [LARGE SCALE GENOMIC DNA]</scope>
    <source>
        <strain evidence="9 10">DSM 18997</strain>
    </source>
</reference>
<keyword evidence="7 8" id="KW-0472">Membrane</keyword>
<dbReference type="RefSeq" id="WP_277568990.1">
    <property type="nucleotide sequence ID" value="NZ_JAPDHZ010000008.1"/>
</dbReference>
<comment type="similarity">
    <text evidence="2">Belongs to the amino acid-polyamine-organocation (APC) superfamily. Spore germination protein (SGP) (TC 2.A.3.9) family.</text>
</comment>
<feature type="transmembrane region" description="Helical" evidence="8">
    <location>
        <begin position="170"/>
        <end position="192"/>
    </location>
</feature>
<evidence type="ECO:0000313" key="9">
    <source>
        <dbReference type="EMBL" id="MDG0795321.1"/>
    </source>
</evidence>
<feature type="transmembrane region" description="Helical" evidence="8">
    <location>
        <begin position="17"/>
        <end position="39"/>
    </location>
</feature>
<proteinExistence type="inferred from homology"/>
<evidence type="ECO:0000256" key="3">
    <source>
        <dbReference type="ARBA" id="ARBA00022448"/>
    </source>
</evidence>
<feature type="transmembrane region" description="Helical" evidence="8">
    <location>
        <begin position="140"/>
        <end position="158"/>
    </location>
</feature>
<evidence type="ECO:0000256" key="6">
    <source>
        <dbReference type="ARBA" id="ARBA00022989"/>
    </source>
</evidence>
<evidence type="ECO:0000256" key="5">
    <source>
        <dbReference type="ARBA" id="ARBA00022692"/>
    </source>
</evidence>
<dbReference type="GO" id="GO:0009847">
    <property type="term" value="P:spore germination"/>
    <property type="evidence" value="ECO:0007669"/>
    <property type="project" value="InterPro"/>
</dbReference>
<keyword evidence="4" id="KW-0309">Germination</keyword>
<evidence type="ECO:0000256" key="4">
    <source>
        <dbReference type="ARBA" id="ARBA00022544"/>
    </source>
</evidence>
<protein>
    <submittedName>
        <fullName evidence="9">Spore germination protein</fullName>
    </submittedName>
</protein>
<name>A0A9X4QR65_9BACL</name>
<dbReference type="PANTHER" id="PTHR34975:SF2">
    <property type="entry name" value="SPORE GERMINATION PROTEIN A2"/>
    <property type="match status" value="1"/>
</dbReference>
<dbReference type="AlphaFoldDB" id="A0A9X4QR65"/>
<sequence length="246" mass="28010">MAFNPFLPLFQHGASEIVYGSFLTFYFPFGKSIVFCFLFSRVNNGRKLLPYTLIALLLSGLYLFAATYLSFGSLGMNLIQSVTFPFFSAIQLVKFGEYLERIEIVIIGIWTVFTLFEIIVLQFVFMQVFVHLFGIKRDRAFWLPVGLLFFALAHRSFIHQDDLSFYNFRIGPFSTLLPTVVVPLLLLLISLLKKSERPGRRSASPCGSGRIPATPKLIRDARSAPLLIEHCASTTVKSSFSWRHWS</sequence>
<dbReference type="PANTHER" id="PTHR34975">
    <property type="entry name" value="SPORE GERMINATION PROTEIN A2"/>
    <property type="match status" value="1"/>
</dbReference>
<keyword evidence="5 8" id="KW-0812">Transmembrane</keyword>
<organism evidence="9 10">
    <name type="scientific">Cohnella ginsengisoli</name>
    <dbReference type="NCBI Taxonomy" id="425004"/>
    <lineage>
        <taxon>Bacteria</taxon>
        <taxon>Bacillati</taxon>
        <taxon>Bacillota</taxon>
        <taxon>Bacilli</taxon>
        <taxon>Bacillales</taxon>
        <taxon>Paenibacillaceae</taxon>
        <taxon>Cohnella</taxon>
    </lineage>
</organism>
<evidence type="ECO:0000256" key="1">
    <source>
        <dbReference type="ARBA" id="ARBA00004141"/>
    </source>
</evidence>
<dbReference type="Proteomes" id="UP001153387">
    <property type="component" value="Unassembled WGS sequence"/>
</dbReference>
<feature type="transmembrane region" description="Helical" evidence="8">
    <location>
        <begin position="51"/>
        <end position="71"/>
    </location>
</feature>